<evidence type="ECO:0000313" key="2">
    <source>
        <dbReference type="EMBL" id="GGB46889.1"/>
    </source>
</evidence>
<dbReference type="Gene3D" id="1.10.10.2910">
    <property type="match status" value="1"/>
</dbReference>
<dbReference type="InterPro" id="IPR052345">
    <property type="entry name" value="Rad_response_metalloprotease"/>
</dbReference>
<evidence type="ECO:0000259" key="1">
    <source>
        <dbReference type="Pfam" id="PF06114"/>
    </source>
</evidence>
<organism evidence="2 3">
    <name type="scientific">Tistrella bauzanensis</name>
    <dbReference type="NCBI Taxonomy" id="657419"/>
    <lineage>
        <taxon>Bacteria</taxon>
        <taxon>Pseudomonadati</taxon>
        <taxon>Pseudomonadota</taxon>
        <taxon>Alphaproteobacteria</taxon>
        <taxon>Geminicoccales</taxon>
        <taxon>Geminicoccaceae</taxon>
        <taxon>Tistrella</taxon>
    </lineage>
</organism>
<keyword evidence="3" id="KW-1185">Reference proteome</keyword>
<sequence length="161" mass="17793">MNMIRATAPPPDVRVFQTEAPVPVVALARRLGLKVYDEETNAAISGRLVRDTARGGPSGYAVYVNGAHHRNRKRFTLAHEIAHFLLHRHLLEAGIVEDDALYRSHLSNAIESEANRMAAEILMPWHLIDQAIDQGITAPADLASLFQVSETAMRIRLGLPT</sequence>
<gene>
    <name evidence="2" type="ORF">GCM10011505_30020</name>
</gene>
<dbReference type="PANTHER" id="PTHR43236:SF2">
    <property type="entry name" value="BLL0069 PROTEIN"/>
    <property type="match status" value="1"/>
</dbReference>
<evidence type="ECO:0000313" key="3">
    <source>
        <dbReference type="Proteomes" id="UP000603352"/>
    </source>
</evidence>
<dbReference type="InterPro" id="IPR010359">
    <property type="entry name" value="IrrE_HExxH"/>
</dbReference>
<dbReference type="EMBL" id="BMDZ01000035">
    <property type="protein sequence ID" value="GGB46889.1"/>
    <property type="molecule type" value="Genomic_DNA"/>
</dbReference>
<feature type="domain" description="IrrE N-terminal-like" evidence="1">
    <location>
        <begin position="30"/>
        <end position="157"/>
    </location>
</feature>
<dbReference type="Pfam" id="PF06114">
    <property type="entry name" value="Peptidase_M78"/>
    <property type="match status" value="1"/>
</dbReference>
<dbReference type="Proteomes" id="UP000603352">
    <property type="component" value="Unassembled WGS sequence"/>
</dbReference>
<dbReference type="PANTHER" id="PTHR43236">
    <property type="entry name" value="ANTITOXIN HIGA1"/>
    <property type="match status" value="1"/>
</dbReference>
<proteinExistence type="predicted"/>
<accession>A0ABQ1ILZ0</accession>
<protein>
    <recommendedName>
        <fullName evidence="1">IrrE N-terminal-like domain-containing protein</fullName>
    </recommendedName>
</protein>
<comment type="caution">
    <text evidence="2">The sequence shown here is derived from an EMBL/GenBank/DDBJ whole genome shotgun (WGS) entry which is preliminary data.</text>
</comment>
<name>A0ABQ1ILZ0_9PROT</name>
<reference evidence="3" key="1">
    <citation type="journal article" date="2019" name="Int. J. Syst. Evol. Microbiol.">
        <title>The Global Catalogue of Microorganisms (GCM) 10K type strain sequencing project: providing services to taxonomists for standard genome sequencing and annotation.</title>
        <authorList>
            <consortium name="The Broad Institute Genomics Platform"/>
            <consortium name="The Broad Institute Genome Sequencing Center for Infectious Disease"/>
            <person name="Wu L."/>
            <person name="Ma J."/>
        </authorList>
    </citation>
    <scope>NUCLEOTIDE SEQUENCE [LARGE SCALE GENOMIC DNA]</scope>
    <source>
        <strain evidence="3">CGMCC 1.10188</strain>
    </source>
</reference>